<keyword evidence="5 7" id="KW-0472">Membrane</keyword>
<gene>
    <name evidence="9" type="ORF">NFC81_15930</name>
</gene>
<evidence type="ECO:0000256" key="4">
    <source>
        <dbReference type="ARBA" id="ARBA00022989"/>
    </source>
</evidence>
<reference evidence="9" key="1">
    <citation type="submission" date="2022-07" db="EMBL/GenBank/DDBJ databases">
        <title>Complete genome sequence of Salinispirillum sp. LH10-3-1 capable of multiple carbohydrate inversion isolated from a soda lake.</title>
        <authorList>
            <person name="Liu J."/>
            <person name="Zhai Y."/>
            <person name="Zhang H."/>
            <person name="Yang H."/>
            <person name="Qu J."/>
            <person name="Li J."/>
        </authorList>
    </citation>
    <scope>NUCLEOTIDE SEQUENCE</scope>
    <source>
        <strain evidence="9">LH 10-3-1</strain>
    </source>
</reference>
<dbReference type="InterPro" id="IPR024791">
    <property type="entry name" value="Cyt_c/ubiquinol_Oxase_su3"/>
</dbReference>
<keyword evidence="3 6" id="KW-0812">Transmembrane</keyword>
<dbReference type="GO" id="GO:0004129">
    <property type="term" value="F:cytochrome-c oxidase activity"/>
    <property type="evidence" value="ECO:0007669"/>
    <property type="project" value="InterPro"/>
</dbReference>
<dbReference type="RefSeq" id="WP_304995468.1">
    <property type="nucleotide sequence ID" value="NZ_CP101717.1"/>
</dbReference>
<evidence type="ECO:0000256" key="6">
    <source>
        <dbReference type="RuleBase" id="RU003376"/>
    </source>
</evidence>
<evidence type="ECO:0000256" key="2">
    <source>
        <dbReference type="ARBA" id="ARBA00010581"/>
    </source>
</evidence>
<dbReference type="Pfam" id="PF00510">
    <property type="entry name" value="COX3"/>
    <property type="match status" value="1"/>
</dbReference>
<name>A0AB38YFR1_9GAMM</name>
<evidence type="ECO:0000256" key="3">
    <source>
        <dbReference type="ARBA" id="ARBA00022692"/>
    </source>
</evidence>
<organism evidence="9">
    <name type="scientific">Salinispirillum sp. LH 10-3-1</name>
    <dbReference type="NCBI Taxonomy" id="2952525"/>
    <lineage>
        <taxon>Bacteria</taxon>
        <taxon>Pseudomonadati</taxon>
        <taxon>Pseudomonadota</taxon>
        <taxon>Gammaproteobacteria</taxon>
        <taxon>Oceanospirillales</taxon>
        <taxon>Saccharospirillaceae</taxon>
        <taxon>Salinispirillum</taxon>
    </lineage>
</organism>
<dbReference type="PANTHER" id="PTHR11403:SF10">
    <property type="entry name" value="CYTOCHROME C OXIDASE"/>
    <property type="match status" value="1"/>
</dbReference>
<dbReference type="InterPro" id="IPR000298">
    <property type="entry name" value="Cyt_c_oxidase-like_su3"/>
</dbReference>
<dbReference type="GO" id="GO:0019646">
    <property type="term" value="P:aerobic electron transport chain"/>
    <property type="evidence" value="ECO:0007669"/>
    <property type="project" value="InterPro"/>
</dbReference>
<dbReference type="PANTHER" id="PTHR11403">
    <property type="entry name" value="CYTOCHROME C OXIDASE SUBUNIT III"/>
    <property type="match status" value="1"/>
</dbReference>
<keyword evidence="4 7" id="KW-1133">Transmembrane helix</keyword>
<evidence type="ECO:0000313" key="9">
    <source>
        <dbReference type="EMBL" id="WLD58181.1"/>
    </source>
</evidence>
<evidence type="ECO:0000256" key="1">
    <source>
        <dbReference type="ARBA" id="ARBA00004141"/>
    </source>
</evidence>
<evidence type="ECO:0000256" key="5">
    <source>
        <dbReference type="ARBA" id="ARBA00023136"/>
    </source>
</evidence>
<comment type="subcellular location">
    <subcellularLocation>
        <location evidence="6">Cell membrane</location>
        <topology evidence="6">Multi-pass membrane protein</topology>
    </subcellularLocation>
    <subcellularLocation>
        <location evidence="1">Membrane</location>
        <topology evidence="1">Multi-pass membrane protein</topology>
    </subcellularLocation>
</comment>
<protein>
    <submittedName>
        <fullName evidence="9">Cytochrome c oxidase subunit 3</fullName>
    </submittedName>
</protein>
<dbReference type="AlphaFoldDB" id="A0AB38YFR1"/>
<feature type="transmembrane region" description="Helical" evidence="7">
    <location>
        <begin position="152"/>
        <end position="178"/>
    </location>
</feature>
<feature type="transmembrane region" description="Helical" evidence="7">
    <location>
        <begin position="190"/>
        <end position="211"/>
    </location>
</feature>
<dbReference type="PROSITE" id="PS50253">
    <property type="entry name" value="COX3"/>
    <property type="match status" value="1"/>
</dbReference>
<comment type="similarity">
    <text evidence="2 6">Belongs to the cytochrome c oxidase subunit 3 family.</text>
</comment>
<sequence>MNPFRKIMEKPWDPSAEESAMALAIGPGTQYAGQRLMLHIFLVIVSVVFLLMFATFITHSQFPGFQPLAGEPWSPFANTTALWLNTLWLALSSLAMHVALIRLRHDAATQALWAMLLAAFLAAAFVLAQFSLWRTVSGMGYALHGNPANSYFYLLTAVHALHLLGGLFVLVRAIWLLWRGAETARMQTSLSLSTTYWHYLLVLWALVFFLLTRSPETYRAIAVFCGLG</sequence>
<dbReference type="InterPro" id="IPR035973">
    <property type="entry name" value="Cyt_c_oxidase_su3-like_sf"/>
</dbReference>
<evidence type="ECO:0000259" key="8">
    <source>
        <dbReference type="PROSITE" id="PS50253"/>
    </source>
</evidence>
<evidence type="ECO:0000256" key="7">
    <source>
        <dbReference type="SAM" id="Phobius"/>
    </source>
</evidence>
<dbReference type="Gene3D" id="1.20.120.80">
    <property type="entry name" value="Cytochrome c oxidase, subunit III, four-helix bundle"/>
    <property type="match status" value="1"/>
</dbReference>
<dbReference type="SUPFAM" id="SSF81452">
    <property type="entry name" value="Cytochrome c oxidase subunit III-like"/>
    <property type="match status" value="1"/>
</dbReference>
<feature type="transmembrane region" description="Helical" evidence="7">
    <location>
        <begin position="40"/>
        <end position="62"/>
    </location>
</feature>
<dbReference type="EMBL" id="CP101717">
    <property type="protein sequence ID" value="WLD58181.1"/>
    <property type="molecule type" value="Genomic_DNA"/>
</dbReference>
<proteinExistence type="inferred from homology"/>
<dbReference type="InterPro" id="IPR013833">
    <property type="entry name" value="Cyt_c_oxidase_su3_a-hlx"/>
</dbReference>
<accession>A0AB38YFR1</accession>
<dbReference type="GO" id="GO:0005886">
    <property type="term" value="C:plasma membrane"/>
    <property type="evidence" value="ECO:0007669"/>
    <property type="project" value="UniProtKB-SubCell"/>
</dbReference>
<feature type="transmembrane region" description="Helical" evidence="7">
    <location>
        <begin position="82"/>
        <end position="100"/>
    </location>
</feature>
<feature type="domain" description="Heme-copper oxidase subunit III family profile" evidence="8">
    <location>
        <begin position="1"/>
        <end position="216"/>
    </location>
</feature>
<feature type="transmembrane region" description="Helical" evidence="7">
    <location>
        <begin position="112"/>
        <end position="132"/>
    </location>
</feature>